<keyword evidence="3" id="KW-1185">Reference proteome</keyword>
<dbReference type="Proteomes" id="UP000233160">
    <property type="component" value="Unassembled WGS sequence"/>
</dbReference>
<name>A0A2K6EVJ2_PROCO</name>
<feature type="region of interest" description="Disordered" evidence="1">
    <location>
        <begin position="281"/>
        <end position="378"/>
    </location>
</feature>
<evidence type="ECO:0000313" key="2">
    <source>
        <dbReference type="Ensembl" id="ENSPCOP00000005761.1"/>
    </source>
</evidence>
<proteinExistence type="predicted"/>
<reference evidence="2" key="1">
    <citation type="submission" date="2025-08" db="UniProtKB">
        <authorList>
            <consortium name="Ensembl"/>
        </authorList>
    </citation>
    <scope>IDENTIFICATION</scope>
</reference>
<dbReference type="GeneTree" id="ENSGT00500000045816"/>
<feature type="region of interest" description="Disordered" evidence="1">
    <location>
        <begin position="590"/>
        <end position="614"/>
    </location>
</feature>
<feature type="compositionally biased region" description="Polar residues" evidence="1">
    <location>
        <begin position="590"/>
        <end position="601"/>
    </location>
</feature>
<sequence>IPRPCPRGPYVDQHAYICYCSGYPSVLGTSPMTSPTLTPQPPGTSPVTSPHLTHVSLETGPMGTCPIISPPPTHRTLGTCLIMSPPLAHRPVETRPIVSPTLSHRVVETELTMSPLISHWSSGRSYNDPSLPTTCSPPTDSLYHGCLKPTDSGEPKPQLDLPLEKNCCGLPSEAGMSASPSLPQESTYHYSHLSSDSYIPAPGSPHCAIRLPPGSTGSPCSYQSQAPEKPCFESLFSWEAGGNSYFFLTPGTTISGPPCPQEPSFLHCPYSALSFPSPLGNQFMSLPQSPPTRGYNEPPLPTPVSPQVKSPKSSELRESRTPHKCHSLVNTLQHSTLGQPKPRKTSTSPPPPSCPSGLSGPSCMEPSITTPSKSCPKELPPGLPLPTVVPRTLKTILPTCLPLRLPCDPVFPNGYAHSSPRGPLIRFPCNTHVYSVVPSTPHYCPVSDSLNHSTGPRPIVPPCGTYSTPRGPPQSHCQPVVPPCSTHIYSFIPLRTPFDPQSLPIGPRARTCVGSMPCGFHTCSVACQDSCKESFQIPYSCPLPSSKDSRCSTNLSCSSTVICECQSSDSQSKITHQSQTLHLNRIQSQSNSAYQDTSQGEILQIGRSRGKSKS</sequence>
<feature type="region of interest" description="Disordered" evidence="1">
    <location>
        <begin position="31"/>
        <end position="51"/>
    </location>
</feature>
<evidence type="ECO:0000256" key="1">
    <source>
        <dbReference type="SAM" id="MobiDB-lite"/>
    </source>
</evidence>
<accession>A0A2K6EVJ2</accession>
<feature type="compositionally biased region" description="Basic and acidic residues" evidence="1">
    <location>
        <begin position="312"/>
        <end position="321"/>
    </location>
</feature>
<dbReference type="Ensembl" id="ENSPCOT00000016189.1">
    <property type="protein sequence ID" value="ENSPCOP00000005761.1"/>
    <property type="gene ID" value="ENSPCOG00000013878.1"/>
</dbReference>
<protein>
    <submittedName>
        <fullName evidence="2">Uncharacterized protein</fullName>
    </submittedName>
</protein>
<dbReference type="AlphaFoldDB" id="A0A2K6EVJ2"/>
<organism evidence="2 3">
    <name type="scientific">Propithecus coquereli</name>
    <name type="common">Coquerel's sifaka</name>
    <name type="synonym">Propithecus verreauxi coquereli</name>
    <dbReference type="NCBI Taxonomy" id="379532"/>
    <lineage>
        <taxon>Eukaryota</taxon>
        <taxon>Metazoa</taxon>
        <taxon>Chordata</taxon>
        <taxon>Craniata</taxon>
        <taxon>Vertebrata</taxon>
        <taxon>Euteleostomi</taxon>
        <taxon>Mammalia</taxon>
        <taxon>Eutheria</taxon>
        <taxon>Euarchontoglires</taxon>
        <taxon>Primates</taxon>
        <taxon>Strepsirrhini</taxon>
        <taxon>Lemuriformes</taxon>
        <taxon>Indriidae</taxon>
        <taxon>Propithecus</taxon>
    </lineage>
</organism>
<dbReference type="STRING" id="379532.ENSPCOP00000005761"/>
<reference evidence="2" key="2">
    <citation type="submission" date="2025-09" db="UniProtKB">
        <authorList>
            <consortium name="Ensembl"/>
        </authorList>
    </citation>
    <scope>IDENTIFICATION</scope>
</reference>
<evidence type="ECO:0000313" key="3">
    <source>
        <dbReference type="Proteomes" id="UP000233160"/>
    </source>
</evidence>
<feature type="compositionally biased region" description="Polar residues" evidence="1">
    <location>
        <begin position="328"/>
        <end position="338"/>
    </location>
</feature>
<dbReference type="OMA" id="PPCSTHI"/>